<proteinExistence type="predicted"/>
<accession>A0A0F2MJF9</accession>
<name>A0A0F2MJF9_SPOSC</name>
<dbReference type="RefSeq" id="XP_016591636.1">
    <property type="nucleotide sequence ID" value="XM_016734841.1"/>
</dbReference>
<dbReference type="GeneID" id="27670118"/>
<evidence type="ECO:0000313" key="3">
    <source>
        <dbReference type="Proteomes" id="UP000033710"/>
    </source>
</evidence>
<gene>
    <name evidence="2" type="ORF">SPSK_08203</name>
</gene>
<dbReference type="KEGG" id="ssck:SPSK_08203"/>
<comment type="caution">
    <text evidence="2">The sequence shown here is derived from an EMBL/GenBank/DDBJ whole genome shotgun (WGS) entry which is preliminary data.</text>
</comment>
<feature type="region of interest" description="Disordered" evidence="1">
    <location>
        <begin position="36"/>
        <end position="72"/>
    </location>
</feature>
<organism evidence="2 3">
    <name type="scientific">Sporothrix schenckii 1099-18</name>
    <dbReference type="NCBI Taxonomy" id="1397361"/>
    <lineage>
        <taxon>Eukaryota</taxon>
        <taxon>Fungi</taxon>
        <taxon>Dikarya</taxon>
        <taxon>Ascomycota</taxon>
        <taxon>Pezizomycotina</taxon>
        <taxon>Sordariomycetes</taxon>
        <taxon>Sordariomycetidae</taxon>
        <taxon>Ophiostomatales</taxon>
        <taxon>Ophiostomataceae</taxon>
        <taxon>Sporothrix</taxon>
    </lineage>
</organism>
<reference evidence="2 3" key="1">
    <citation type="journal article" date="2014" name="BMC Genomics">
        <title>Comparative genomics of the major fungal agents of human and animal Sporotrichosis: Sporothrix schenckii and Sporothrix brasiliensis.</title>
        <authorList>
            <person name="Teixeira M.M."/>
            <person name="de Almeida L.G."/>
            <person name="Kubitschek-Barreira P."/>
            <person name="Alves F.L."/>
            <person name="Kioshima E.S."/>
            <person name="Abadio A.K."/>
            <person name="Fernandes L."/>
            <person name="Derengowski L.S."/>
            <person name="Ferreira K.S."/>
            <person name="Souza R.C."/>
            <person name="Ruiz J.C."/>
            <person name="de Andrade N.C."/>
            <person name="Paes H.C."/>
            <person name="Nicola A.M."/>
            <person name="Albuquerque P."/>
            <person name="Gerber A.L."/>
            <person name="Martins V.P."/>
            <person name="Peconick L.D."/>
            <person name="Neto A.V."/>
            <person name="Chaucanez C.B."/>
            <person name="Silva P.A."/>
            <person name="Cunha O.L."/>
            <person name="de Oliveira F.F."/>
            <person name="dos Santos T.C."/>
            <person name="Barros A.L."/>
            <person name="Soares M.A."/>
            <person name="de Oliveira L.M."/>
            <person name="Marini M.M."/>
            <person name="Villalobos-Duno H."/>
            <person name="Cunha M.M."/>
            <person name="de Hoog S."/>
            <person name="da Silveira J.F."/>
            <person name="Henrissat B."/>
            <person name="Nino-Vega G.A."/>
            <person name="Cisalpino P.S."/>
            <person name="Mora-Montes H.M."/>
            <person name="Almeida S.R."/>
            <person name="Stajich J.E."/>
            <person name="Lopes-Bezerra L.M."/>
            <person name="Vasconcelos A.T."/>
            <person name="Felipe M.S."/>
        </authorList>
    </citation>
    <scope>NUCLEOTIDE SEQUENCE [LARGE SCALE GENOMIC DNA]</scope>
    <source>
        <strain evidence="2 3">1099-18</strain>
    </source>
</reference>
<evidence type="ECO:0000313" key="2">
    <source>
        <dbReference type="EMBL" id="KJR88960.1"/>
    </source>
</evidence>
<dbReference type="VEuPathDB" id="FungiDB:SPSK_08203"/>
<evidence type="ECO:0000256" key="1">
    <source>
        <dbReference type="SAM" id="MobiDB-lite"/>
    </source>
</evidence>
<dbReference type="Proteomes" id="UP000033710">
    <property type="component" value="Unassembled WGS sequence"/>
</dbReference>
<dbReference type="AlphaFoldDB" id="A0A0F2MJF9"/>
<protein>
    <submittedName>
        <fullName evidence="2">Uncharacterized protein</fullName>
    </submittedName>
</protein>
<dbReference type="EMBL" id="AXCR01000004">
    <property type="protein sequence ID" value="KJR88960.1"/>
    <property type="molecule type" value="Genomic_DNA"/>
</dbReference>
<sequence>MAKLSAERAGLRWMALGSWGVEELELDGVADSCQAKRPKITWTPPPTTETTDYDETASTETGRKPRRDFDRT</sequence>
<reference evidence="2 3" key="2">
    <citation type="journal article" date="2015" name="Eukaryot. Cell">
        <title>Asexual propagation of a virulent clone complex in a human and feline outbreak of sporotrichosis.</title>
        <authorList>
            <person name="Teixeira Mde M."/>
            <person name="Rodrigues A.M."/>
            <person name="Tsui C.K."/>
            <person name="de Almeida L.G."/>
            <person name="Van Diepeningen A.D."/>
            <person name="van den Ende B.G."/>
            <person name="Fernandes G.F."/>
            <person name="Kano R."/>
            <person name="Hamelin R.C."/>
            <person name="Lopes-Bezerra L.M."/>
            <person name="Vasconcelos A.T."/>
            <person name="de Hoog S."/>
            <person name="de Camargo Z.P."/>
            <person name="Felipe M.S."/>
        </authorList>
    </citation>
    <scope>NUCLEOTIDE SEQUENCE [LARGE SCALE GENOMIC DNA]</scope>
    <source>
        <strain evidence="2 3">1099-18</strain>
    </source>
</reference>
<feature type="compositionally biased region" description="Basic and acidic residues" evidence="1">
    <location>
        <begin position="61"/>
        <end position="72"/>
    </location>
</feature>